<protein>
    <submittedName>
        <fullName evidence="1">Thiol:disulfide interchange protein DsbD</fullName>
        <ecNumber evidence="1">1.8.1.8</ecNumber>
    </submittedName>
</protein>
<dbReference type="GO" id="GO:0047134">
    <property type="term" value="F:protein-disulfide reductase [NAD(P)H] activity"/>
    <property type="evidence" value="ECO:0007669"/>
    <property type="project" value="UniProtKB-EC"/>
</dbReference>
<name>A0A1J5TGJ8_9ZZZZ</name>
<comment type="caution">
    <text evidence="1">The sequence shown here is derived from an EMBL/GenBank/DDBJ whole genome shotgun (WGS) entry which is preliminary data.</text>
</comment>
<dbReference type="AlphaFoldDB" id="A0A1J5TGJ8"/>
<dbReference type="SUPFAM" id="SSF52833">
    <property type="entry name" value="Thioredoxin-like"/>
    <property type="match status" value="1"/>
</dbReference>
<dbReference type="EC" id="1.8.1.8" evidence="1"/>
<dbReference type="Gene3D" id="3.40.30.10">
    <property type="entry name" value="Glutaredoxin"/>
    <property type="match status" value="1"/>
</dbReference>
<accession>A0A1J5TGJ8</accession>
<proteinExistence type="predicted"/>
<keyword evidence="1" id="KW-0560">Oxidoreductase</keyword>
<dbReference type="InterPro" id="IPR036249">
    <property type="entry name" value="Thioredoxin-like_sf"/>
</dbReference>
<organism evidence="1">
    <name type="scientific">mine drainage metagenome</name>
    <dbReference type="NCBI Taxonomy" id="410659"/>
    <lineage>
        <taxon>unclassified sequences</taxon>
        <taxon>metagenomes</taxon>
        <taxon>ecological metagenomes</taxon>
    </lineage>
</organism>
<dbReference type="EMBL" id="MLJW01000016">
    <property type="protein sequence ID" value="OIR12828.1"/>
    <property type="molecule type" value="Genomic_DNA"/>
</dbReference>
<reference evidence="1" key="1">
    <citation type="submission" date="2016-10" db="EMBL/GenBank/DDBJ databases">
        <title>Sequence of Gallionella enrichment culture.</title>
        <authorList>
            <person name="Poehlein A."/>
            <person name="Muehling M."/>
            <person name="Daniel R."/>
        </authorList>
    </citation>
    <scope>NUCLEOTIDE SEQUENCE</scope>
</reference>
<evidence type="ECO:0000313" key="1">
    <source>
        <dbReference type="EMBL" id="OIR12828.1"/>
    </source>
</evidence>
<gene>
    <name evidence="1" type="primary">dsbD_5</name>
    <name evidence="1" type="ORF">GALL_58950</name>
</gene>
<sequence>MQKVKLFVLLFITFLGSTSFNFDKKKNDLWQSWADIQTLMKQQPRPILIDMYADWCMYCKQMDRTTYKNDSVYTFLKEHFYCLKFNAESKNEFDWNNKKFPFDNKNKLHEFFEYVAKGNFILPTTVIITPDNQPYTAAGMLYVKDMELMLKYYSTEYPHTSFQDFSKQYKTSWK</sequence>
<dbReference type="Pfam" id="PF13899">
    <property type="entry name" value="Thioredoxin_7"/>
    <property type="match status" value="1"/>
</dbReference>